<accession>A0AAN8VIA2</accession>
<evidence type="ECO:0000256" key="9">
    <source>
        <dbReference type="RuleBase" id="RU369040"/>
    </source>
</evidence>
<keyword evidence="13" id="KW-1185">Reference proteome</keyword>
<organism evidence="12 13">
    <name type="scientific">Dillenia turbinata</name>
    <dbReference type="NCBI Taxonomy" id="194707"/>
    <lineage>
        <taxon>Eukaryota</taxon>
        <taxon>Viridiplantae</taxon>
        <taxon>Streptophyta</taxon>
        <taxon>Embryophyta</taxon>
        <taxon>Tracheophyta</taxon>
        <taxon>Spermatophyta</taxon>
        <taxon>Magnoliopsida</taxon>
        <taxon>eudicotyledons</taxon>
        <taxon>Gunneridae</taxon>
        <taxon>Pentapetalae</taxon>
        <taxon>Dilleniales</taxon>
        <taxon>Dilleniaceae</taxon>
        <taxon>Dillenia</taxon>
    </lineage>
</organism>
<dbReference type="Pfam" id="PF01373">
    <property type="entry name" value="Glyco_hydro_14"/>
    <property type="match status" value="1"/>
</dbReference>
<evidence type="ECO:0000256" key="5">
    <source>
        <dbReference type="ARBA" id="ARBA00023163"/>
    </source>
</evidence>
<comment type="catalytic activity">
    <reaction evidence="8">
        <text>Hydrolysis of (1-&gt;4)-alpha-D-glucosidic linkages in polysaccharides so as to remove successive maltose units from the non-reducing ends of the chains.</text>
        <dbReference type="EC" id="3.2.1.2"/>
    </reaction>
</comment>
<dbReference type="InterPro" id="IPR008540">
    <property type="entry name" value="BES1_N"/>
</dbReference>
<dbReference type="GO" id="GO:0009742">
    <property type="term" value="P:brassinosteroid mediated signaling pathway"/>
    <property type="evidence" value="ECO:0007669"/>
    <property type="project" value="UniProtKB-UniRule"/>
</dbReference>
<feature type="region of interest" description="Disordered" evidence="10">
    <location>
        <begin position="435"/>
        <end position="470"/>
    </location>
</feature>
<dbReference type="PANTHER" id="PTHR31506:SF4">
    <property type="entry name" value="BES1_BZR1 PLANT TRANSCRIPTION FACTOR N-TERMINAL DOMAIN-CONTAINING PROTEIN"/>
    <property type="match status" value="1"/>
</dbReference>
<dbReference type="SUPFAM" id="SSF51445">
    <property type="entry name" value="(Trans)glycosidases"/>
    <property type="match status" value="1"/>
</dbReference>
<dbReference type="Pfam" id="PF05687">
    <property type="entry name" value="BES1_N"/>
    <property type="match status" value="1"/>
</dbReference>
<keyword evidence="5 9" id="KW-0804">Transcription</keyword>
<dbReference type="EMBL" id="JBAMMX010000008">
    <property type="protein sequence ID" value="KAK6934089.1"/>
    <property type="molecule type" value="Genomic_DNA"/>
</dbReference>
<keyword evidence="7 8" id="KW-0624">Polysaccharide degradation</keyword>
<dbReference type="GO" id="GO:0003677">
    <property type="term" value="F:DNA binding"/>
    <property type="evidence" value="ECO:0007669"/>
    <property type="project" value="UniProtKB-UniRule"/>
</dbReference>
<dbReference type="InterPro" id="IPR001554">
    <property type="entry name" value="Glyco_hydro_14"/>
</dbReference>
<evidence type="ECO:0000256" key="6">
    <source>
        <dbReference type="ARBA" id="ARBA00023277"/>
    </source>
</evidence>
<evidence type="ECO:0000259" key="11">
    <source>
        <dbReference type="Pfam" id="PF05687"/>
    </source>
</evidence>
<comment type="similarity">
    <text evidence="2 9">Belongs to the BZR/LAT61 family.</text>
</comment>
<feature type="compositionally biased region" description="Basic and acidic residues" evidence="10">
    <location>
        <begin position="435"/>
        <end position="444"/>
    </location>
</feature>
<dbReference type="PRINTS" id="PR00750">
    <property type="entry name" value="BETAAMYLASE"/>
</dbReference>
<evidence type="ECO:0000256" key="3">
    <source>
        <dbReference type="ARBA" id="ARBA00023015"/>
    </source>
</evidence>
<feature type="compositionally biased region" description="Basic and acidic residues" evidence="10">
    <location>
        <begin position="26"/>
        <end position="38"/>
    </location>
</feature>
<dbReference type="InterPro" id="IPR033264">
    <property type="entry name" value="BZR"/>
</dbReference>
<keyword evidence="4 9" id="KW-0238">DNA-binding</keyword>
<evidence type="ECO:0000313" key="13">
    <source>
        <dbReference type="Proteomes" id="UP001370490"/>
    </source>
</evidence>
<comment type="subcellular location">
    <subcellularLocation>
        <location evidence="9">Nucleus</location>
    </subcellularLocation>
</comment>
<dbReference type="PANTHER" id="PTHR31506">
    <property type="entry name" value="BES1/BZR1 HOMOLOG PROTEIN 3-RELATED"/>
    <property type="match status" value="1"/>
</dbReference>
<keyword evidence="8" id="KW-0326">Glycosidase</keyword>
<dbReference type="GO" id="GO:0003700">
    <property type="term" value="F:DNA-binding transcription factor activity"/>
    <property type="evidence" value="ECO:0007669"/>
    <property type="project" value="UniProtKB-UniRule"/>
</dbReference>
<evidence type="ECO:0000256" key="1">
    <source>
        <dbReference type="ARBA" id="ARBA00005652"/>
    </source>
</evidence>
<keyword evidence="9" id="KW-1070">Brassinosteroid signaling pathway</keyword>
<feature type="domain" description="BES1/BZR1 plant transcription factor N-terminal" evidence="11">
    <location>
        <begin position="27"/>
        <end position="157"/>
    </location>
</feature>
<evidence type="ECO:0000256" key="10">
    <source>
        <dbReference type="SAM" id="MobiDB-lite"/>
    </source>
</evidence>
<protein>
    <recommendedName>
        <fullName evidence="8 9">Multifunctional fusion protein</fullName>
    </recommendedName>
    <domain>
        <recommendedName>
            <fullName evidence="8">Beta-amylase</fullName>
            <ecNumber evidence="8">3.2.1.2</ecNumber>
        </recommendedName>
    </domain>
    <domain>
        <recommendedName>
            <fullName evidence="9">Protein BZR1 homolog</fullName>
        </recommendedName>
        <alternativeName>
            <fullName evidence="9">Protein BRASSINAZOLE-RESISTANT 1 homolog</fullName>
        </alternativeName>
    </domain>
</protein>
<evidence type="ECO:0000313" key="12">
    <source>
        <dbReference type="EMBL" id="KAK6934089.1"/>
    </source>
</evidence>
<comment type="similarity">
    <text evidence="1 8">Belongs to the glycosyl hydrolase 14 family.</text>
</comment>
<dbReference type="AlphaFoldDB" id="A0AAN8VIA2"/>
<gene>
    <name evidence="12" type="ORF">RJ641_034244</name>
</gene>
<dbReference type="Proteomes" id="UP001370490">
    <property type="component" value="Unassembled WGS sequence"/>
</dbReference>
<dbReference type="GO" id="GO:0016161">
    <property type="term" value="F:beta-amylase activity"/>
    <property type="evidence" value="ECO:0007669"/>
    <property type="project" value="InterPro"/>
</dbReference>
<feature type="region of interest" description="Disordered" evidence="10">
    <location>
        <begin position="12"/>
        <end position="38"/>
    </location>
</feature>
<sequence length="470" mass="51853">MSAILSPFSRLRHHGFSSPSSSPVVAEKELEKEKGRTKLRERHRCAITSRMLAGLHQNGSFPLPARADMNEVLAALAREAGWTVDPDGTTCRPSPPPHSQLATYPFRSVESPLSANCLKHCPVKASLDCQPSGIDESLLPASLNSVVATDRDMKSERYTSGGPLFHLNALMLISMQLMQDVRAGEQGNDFRGTPYIPVYIPAVFWWYRTSSHAAELMAGYHNPTNQDGYSAVFEILKKHCVTIKFICSGPQVSCPDDEAYADPEGLSWQEPSPLVQRTICFSDLGFFIKSMHGKEITEAPKGGNLGKISVKGKEKITRADEKRGLGLWGKRAVESPITNLKLSTQHPTNSAHFMAREEARTTHAYGDRPSLPLLIKNGDDGLELEEEGTSIRNTDLDPRDFERDRMSGLEFSLSCLDSGWNLLDEAFRQVVQRKLEQEGKKKGESPWAPGLLSLPGPSGKVDVKPSLTRS</sequence>
<evidence type="ECO:0000256" key="4">
    <source>
        <dbReference type="ARBA" id="ARBA00023125"/>
    </source>
</evidence>
<evidence type="ECO:0000256" key="2">
    <source>
        <dbReference type="ARBA" id="ARBA00005909"/>
    </source>
</evidence>
<dbReference type="GO" id="GO:0005634">
    <property type="term" value="C:nucleus"/>
    <property type="evidence" value="ECO:0007669"/>
    <property type="project" value="UniProtKB-SubCell"/>
</dbReference>
<comment type="caution">
    <text evidence="12">The sequence shown here is derived from an EMBL/GenBank/DDBJ whole genome shotgun (WGS) entry which is preliminary data.</text>
</comment>
<reference evidence="12 13" key="1">
    <citation type="submission" date="2023-12" db="EMBL/GenBank/DDBJ databases">
        <title>A high-quality genome assembly for Dillenia turbinata (Dilleniales).</title>
        <authorList>
            <person name="Chanderbali A."/>
        </authorList>
    </citation>
    <scope>NUCLEOTIDE SEQUENCE [LARGE SCALE GENOMIC DNA]</scope>
    <source>
        <strain evidence="12">LSX21</strain>
        <tissue evidence="12">Leaf</tissue>
    </source>
</reference>
<evidence type="ECO:0000256" key="8">
    <source>
        <dbReference type="RuleBase" id="RU000509"/>
    </source>
</evidence>
<dbReference type="EC" id="3.2.1.2" evidence="8"/>
<dbReference type="InterPro" id="IPR017853">
    <property type="entry name" value="GH"/>
</dbReference>
<keyword evidence="3 9" id="KW-0805">Transcription regulation</keyword>
<comment type="function">
    <text evidence="9">Functions in brassinosteroid signaling. May function as transcriptional repressor.</text>
</comment>
<name>A0AAN8VIA2_9MAGN</name>
<dbReference type="GO" id="GO:0000272">
    <property type="term" value="P:polysaccharide catabolic process"/>
    <property type="evidence" value="ECO:0007669"/>
    <property type="project" value="UniProtKB-KW"/>
</dbReference>
<keyword evidence="6 8" id="KW-0119">Carbohydrate metabolism</keyword>
<proteinExistence type="inferred from homology"/>
<dbReference type="GO" id="GO:0006351">
    <property type="term" value="P:DNA-templated transcription"/>
    <property type="evidence" value="ECO:0007669"/>
    <property type="project" value="InterPro"/>
</dbReference>
<keyword evidence="8" id="KW-0378">Hydrolase</keyword>
<dbReference type="Gene3D" id="3.20.20.80">
    <property type="entry name" value="Glycosidases"/>
    <property type="match status" value="1"/>
</dbReference>
<evidence type="ECO:0000256" key="7">
    <source>
        <dbReference type="ARBA" id="ARBA00023326"/>
    </source>
</evidence>